<evidence type="ECO:0000313" key="1">
    <source>
        <dbReference type="EMBL" id="JAH20581.1"/>
    </source>
</evidence>
<dbReference type="EMBL" id="GBXM01087996">
    <property type="protein sequence ID" value="JAH20581.1"/>
    <property type="molecule type" value="Transcribed_RNA"/>
</dbReference>
<sequence length="32" mass="3856">MTIVPPSQKKKESFLFRQLRGGDMFFQERYCS</sequence>
<dbReference type="AlphaFoldDB" id="A0A0E9QUD8"/>
<organism evidence="1">
    <name type="scientific">Anguilla anguilla</name>
    <name type="common">European freshwater eel</name>
    <name type="synonym">Muraena anguilla</name>
    <dbReference type="NCBI Taxonomy" id="7936"/>
    <lineage>
        <taxon>Eukaryota</taxon>
        <taxon>Metazoa</taxon>
        <taxon>Chordata</taxon>
        <taxon>Craniata</taxon>
        <taxon>Vertebrata</taxon>
        <taxon>Euteleostomi</taxon>
        <taxon>Actinopterygii</taxon>
        <taxon>Neopterygii</taxon>
        <taxon>Teleostei</taxon>
        <taxon>Anguilliformes</taxon>
        <taxon>Anguillidae</taxon>
        <taxon>Anguilla</taxon>
    </lineage>
</organism>
<accession>A0A0E9QUD8</accession>
<name>A0A0E9QUD8_ANGAN</name>
<proteinExistence type="predicted"/>
<protein>
    <submittedName>
        <fullName evidence="1">Uncharacterized protein</fullName>
    </submittedName>
</protein>
<reference evidence="1" key="1">
    <citation type="submission" date="2014-11" db="EMBL/GenBank/DDBJ databases">
        <authorList>
            <person name="Amaro Gonzalez C."/>
        </authorList>
    </citation>
    <scope>NUCLEOTIDE SEQUENCE</scope>
</reference>
<reference evidence="1" key="2">
    <citation type="journal article" date="2015" name="Fish Shellfish Immunol.">
        <title>Early steps in the European eel (Anguilla anguilla)-Vibrio vulnificus interaction in the gills: Role of the RtxA13 toxin.</title>
        <authorList>
            <person name="Callol A."/>
            <person name="Pajuelo D."/>
            <person name="Ebbesson L."/>
            <person name="Teles M."/>
            <person name="MacKenzie S."/>
            <person name="Amaro C."/>
        </authorList>
    </citation>
    <scope>NUCLEOTIDE SEQUENCE</scope>
</reference>